<feature type="binding site" evidence="15">
    <location>
        <position position="373"/>
    </location>
    <ligand>
        <name>ATP</name>
        <dbReference type="ChEBI" id="CHEBI:30616"/>
    </ligand>
</feature>
<dbReference type="Gene3D" id="1.10.510.10">
    <property type="entry name" value="Transferase(Phosphotransferase) domain 1"/>
    <property type="match status" value="1"/>
</dbReference>
<feature type="domain" description="Protein kinase" evidence="18">
    <location>
        <begin position="344"/>
        <end position="621"/>
    </location>
</feature>
<dbReference type="OrthoDB" id="4062651at2759"/>
<keyword evidence="12" id="KW-0325">Glycoprotein</keyword>
<feature type="chain" id="PRO_5031302913" description="non-specific serine/threonine protein kinase" evidence="17">
    <location>
        <begin position="30"/>
        <end position="647"/>
    </location>
</feature>
<dbReference type="InterPro" id="IPR032872">
    <property type="entry name" value="WAK_assoc_C"/>
</dbReference>
<evidence type="ECO:0000259" key="18">
    <source>
        <dbReference type="PROSITE" id="PS50011"/>
    </source>
</evidence>
<dbReference type="Gene3D" id="3.30.200.20">
    <property type="entry name" value="Phosphorylase Kinase, domain 1"/>
    <property type="match status" value="1"/>
</dbReference>
<dbReference type="CDD" id="cd14066">
    <property type="entry name" value="STKc_IRAK"/>
    <property type="match status" value="1"/>
</dbReference>
<reference evidence="19" key="1">
    <citation type="journal article" date="2017" name="Nature">
        <title>The genome of Chenopodium quinoa.</title>
        <authorList>
            <person name="Jarvis D.E."/>
            <person name="Ho Y.S."/>
            <person name="Lightfoot D.J."/>
            <person name="Schmoeckel S.M."/>
            <person name="Li B."/>
            <person name="Borm T.J.A."/>
            <person name="Ohyanagi H."/>
            <person name="Mineta K."/>
            <person name="Michell C.T."/>
            <person name="Saber N."/>
            <person name="Kharbatia N.M."/>
            <person name="Rupper R.R."/>
            <person name="Sharp A.R."/>
            <person name="Dally N."/>
            <person name="Boughton B.A."/>
            <person name="Woo Y.H."/>
            <person name="Gao G."/>
            <person name="Schijlen E.G.W.M."/>
            <person name="Guo X."/>
            <person name="Momin A.A."/>
            <person name="Negrao S."/>
            <person name="Al-Babili S."/>
            <person name="Gehring C."/>
            <person name="Roessner U."/>
            <person name="Jung C."/>
            <person name="Murphy K."/>
            <person name="Arold S.T."/>
            <person name="Gojobori T."/>
            <person name="van der Linden C.G."/>
            <person name="van Loo E.N."/>
            <person name="Jellen E.N."/>
            <person name="Maughan P.J."/>
            <person name="Tester M."/>
        </authorList>
    </citation>
    <scope>NUCLEOTIDE SEQUENCE [LARGE SCALE GENOMIC DNA]</scope>
    <source>
        <strain evidence="19">cv. PI 614886</strain>
    </source>
</reference>
<proteinExistence type="predicted"/>
<comment type="catalytic activity">
    <reaction evidence="14">
        <text>L-seryl-[protein] + ATP = O-phospho-L-seryl-[protein] + ADP + H(+)</text>
        <dbReference type="Rhea" id="RHEA:17989"/>
        <dbReference type="Rhea" id="RHEA-COMP:9863"/>
        <dbReference type="Rhea" id="RHEA-COMP:11604"/>
        <dbReference type="ChEBI" id="CHEBI:15378"/>
        <dbReference type="ChEBI" id="CHEBI:29999"/>
        <dbReference type="ChEBI" id="CHEBI:30616"/>
        <dbReference type="ChEBI" id="CHEBI:83421"/>
        <dbReference type="ChEBI" id="CHEBI:456216"/>
        <dbReference type="EC" id="2.7.11.1"/>
    </reaction>
</comment>
<keyword evidence="20" id="KW-1185">Reference proteome</keyword>
<gene>
    <name evidence="19" type="primary">LOC110736688</name>
</gene>
<evidence type="ECO:0000256" key="7">
    <source>
        <dbReference type="ARBA" id="ARBA00022741"/>
    </source>
</evidence>
<dbReference type="Pfam" id="PF14380">
    <property type="entry name" value="WAK_assoc"/>
    <property type="match status" value="1"/>
</dbReference>
<dbReference type="InterPro" id="IPR011009">
    <property type="entry name" value="Kinase-like_dom_sf"/>
</dbReference>
<keyword evidence="10 16" id="KW-1133">Transmembrane helix</keyword>
<dbReference type="InterPro" id="IPR017441">
    <property type="entry name" value="Protein_kinase_ATP_BS"/>
</dbReference>
<dbReference type="GO" id="GO:0005524">
    <property type="term" value="F:ATP binding"/>
    <property type="evidence" value="ECO:0007669"/>
    <property type="project" value="UniProtKB-UniRule"/>
</dbReference>
<evidence type="ECO:0000256" key="14">
    <source>
        <dbReference type="ARBA" id="ARBA00048679"/>
    </source>
</evidence>
<keyword evidence="8" id="KW-0418">Kinase</keyword>
<comment type="catalytic activity">
    <reaction evidence="13">
        <text>L-threonyl-[protein] + ATP = O-phospho-L-threonyl-[protein] + ADP + H(+)</text>
        <dbReference type="Rhea" id="RHEA:46608"/>
        <dbReference type="Rhea" id="RHEA-COMP:11060"/>
        <dbReference type="Rhea" id="RHEA-COMP:11605"/>
        <dbReference type="ChEBI" id="CHEBI:15378"/>
        <dbReference type="ChEBI" id="CHEBI:30013"/>
        <dbReference type="ChEBI" id="CHEBI:30616"/>
        <dbReference type="ChEBI" id="CHEBI:61977"/>
        <dbReference type="ChEBI" id="CHEBI:456216"/>
        <dbReference type="EC" id="2.7.11.1"/>
    </reaction>
</comment>
<dbReference type="InterPro" id="IPR025287">
    <property type="entry name" value="WAK_GUB"/>
</dbReference>
<feature type="transmembrane region" description="Helical" evidence="16">
    <location>
        <begin position="273"/>
        <end position="296"/>
    </location>
</feature>
<dbReference type="FunFam" id="3.30.200.20:FF:000178">
    <property type="entry name" value="serine/threonine-protein kinase PBS1-like"/>
    <property type="match status" value="1"/>
</dbReference>
<keyword evidence="6 17" id="KW-0732">Signal</keyword>
<evidence type="ECO:0000256" key="13">
    <source>
        <dbReference type="ARBA" id="ARBA00047899"/>
    </source>
</evidence>
<evidence type="ECO:0000256" key="2">
    <source>
        <dbReference type="ARBA" id="ARBA00012513"/>
    </source>
</evidence>
<evidence type="ECO:0000256" key="9">
    <source>
        <dbReference type="ARBA" id="ARBA00022840"/>
    </source>
</evidence>
<evidence type="ECO:0000256" key="4">
    <source>
        <dbReference type="ARBA" id="ARBA00022679"/>
    </source>
</evidence>
<dbReference type="Pfam" id="PF13947">
    <property type="entry name" value="GUB_WAK_bind"/>
    <property type="match status" value="1"/>
</dbReference>
<dbReference type="EnsemblPlants" id="AUR62000591-RA">
    <property type="protein sequence ID" value="AUR62000591-RA:cds"/>
    <property type="gene ID" value="AUR62000591"/>
</dbReference>
<name>A0A803KNI5_CHEQI</name>
<dbReference type="PROSITE" id="PS50011">
    <property type="entry name" value="PROTEIN_KINASE_DOM"/>
    <property type="match status" value="1"/>
</dbReference>
<evidence type="ECO:0000256" key="1">
    <source>
        <dbReference type="ARBA" id="ARBA00004479"/>
    </source>
</evidence>
<keyword evidence="5 16" id="KW-0812">Transmembrane</keyword>
<dbReference type="RefSeq" id="XP_021772675.1">
    <property type="nucleotide sequence ID" value="XM_021916983.1"/>
</dbReference>
<dbReference type="KEGG" id="cqi:110736688"/>
<reference evidence="19" key="2">
    <citation type="submission" date="2021-03" db="UniProtKB">
        <authorList>
            <consortium name="EnsemblPlants"/>
        </authorList>
    </citation>
    <scope>IDENTIFICATION</scope>
</reference>
<dbReference type="GO" id="GO:0004674">
    <property type="term" value="F:protein serine/threonine kinase activity"/>
    <property type="evidence" value="ECO:0007669"/>
    <property type="project" value="UniProtKB-KW"/>
</dbReference>
<evidence type="ECO:0000256" key="8">
    <source>
        <dbReference type="ARBA" id="ARBA00022777"/>
    </source>
</evidence>
<dbReference type="PROSITE" id="PS00108">
    <property type="entry name" value="PROTEIN_KINASE_ST"/>
    <property type="match status" value="1"/>
</dbReference>
<evidence type="ECO:0000256" key="10">
    <source>
        <dbReference type="ARBA" id="ARBA00022989"/>
    </source>
</evidence>
<comment type="subcellular location">
    <subcellularLocation>
        <location evidence="1">Membrane</location>
        <topology evidence="1">Single-pass type I membrane protein</topology>
    </subcellularLocation>
</comment>
<evidence type="ECO:0000256" key="6">
    <source>
        <dbReference type="ARBA" id="ARBA00022729"/>
    </source>
</evidence>
<evidence type="ECO:0000313" key="20">
    <source>
        <dbReference type="Proteomes" id="UP000596660"/>
    </source>
</evidence>
<keyword evidence="11 16" id="KW-0472">Membrane</keyword>
<evidence type="ECO:0000256" key="3">
    <source>
        <dbReference type="ARBA" id="ARBA00022527"/>
    </source>
</evidence>
<keyword evidence="7 15" id="KW-0547">Nucleotide-binding</keyword>
<sequence>MISNGFISIQFPFITCIFLLLAVVPLSNSQSPLYAACSLSYSCGRILNVGYPFWGDNRPSFCGVPEFKLSCNNDSSFPTMKISSSILQVLDINTSLHTITISSSNLYNKCYLQDTSSSAILPTLKLSQNIDYRNISLFYGCNSSCDSRNDSKTFSCSNDDGVNGTAYYFDNASGISSFNNSSCSCNYSATFYVDNKAVYELSRSTDASLRSVLNKWSIVKWNYMANVAACSKCEESGGRCGSSEEFFSDQLVCYCRDGRRALICSEPGGRRNLILGSGVAASVLGMMMVVALVIIAKKRRKTSKFSFLWSRRTIGNQNVAAFLQSYGSLAPKRYTYADIKKITNSFKDKLGEGGYGSVYKGRLHNGRFVAVKKLKVLKGDGKDFINEILSISRTNHVNVVTLLGFCFEGNRRALVFEFLPNGSLEKFIYGKEIRQSLQWETILSIAIGISRGLDYLHRGCNTRILHFDIKPHNILLDDEFHPKISDFGLAQLCPPKKSMISMSEARGTIGYIAPEVFCRNFGGISHKSDVYSYGMMLIDLVCGRKIPTNEVQHDNSELYFPEWIYSRFEPVHEAAVDGIEDNDKNELERKMILVSLWCIQAYPSNRPPMNRVVEMLEGPFEVLQMPPKPHSSSPARCVFDASLMSTT</sequence>
<dbReference type="GeneID" id="110736688"/>
<dbReference type="Gramene" id="AUR62000591-RA">
    <property type="protein sequence ID" value="AUR62000591-RA:cds"/>
    <property type="gene ID" value="AUR62000591"/>
</dbReference>
<keyword evidence="9 15" id="KW-0067">ATP-binding</keyword>
<keyword evidence="3" id="KW-0723">Serine/threonine-protein kinase</keyword>
<dbReference type="OMA" id="CWECKSS"/>
<protein>
    <recommendedName>
        <fullName evidence="2">non-specific serine/threonine protein kinase</fullName>
        <ecNumber evidence="2">2.7.11.1</ecNumber>
    </recommendedName>
</protein>
<evidence type="ECO:0000313" key="19">
    <source>
        <dbReference type="EnsemblPlants" id="AUR62000591-RA:cds"/>
    </source>
</evidence>
<organism evidence="19 20">
    <name type="scientific">Chenopodium quinoa</name>
    <name type="common">Quinoa</name>
    <dbReference type="NCBI Taxonomy" id="63459"/>
    <lineage>
        <taxon>Eukaryota</taxon>
        <taxon>Viridiplantae</taxon>
        <taxon>Streptophyta</taxon>
        <taxon>Embryophyta</taxon>
        <taxon>Tracheophyta</taxon>
        <taxon>Spermatophyta</taxon>
        <taxon>Magnoliopsida</taxon>
        <taxon>eudicotyledons</taxon>
        <taxon>Gunneridae</taxon>
        <taxon>Pentapetalae</taxon>
        <taxon>Caryophyllales</taxon>
        <taxon>Chenopodiaceae</taxon>
        <taxon>Chenopodioideae</taxon>
        <taxon>Atripliceae</taxon>
        <taxon>Chenopodium</taxon>
    </lineage>
</organism>
<dbReference type="EC" id="2.7.11.1" evidence="2"/>
<dbReference type="PROSITE" id="PS00107">
    <property type="entry name" value="PROTEIN_KINASE_ATP"/>
    <property type="match status" value="1"/>
</dbReference>
<dbReference type="AlphaFoldDB" id="A0A803KNI5"/>
<evidence type="ECO:0000256" key="15">
    <source>
        <dbReference type="PROSITE-ProRule" id="PRU10141"/>
    </source>
</evidence>
<dbReference type="GO" id="GO:0016020">
    <property type="term" value="C:membrane"/>
    <property type="evidence" value="ECO:0007669"/>
    <property type="project" value="UniProtKB-SubCell"/>
</dbReference>
<dbReference type="GO" id="GO:0030247">
    <property type="term" value="F:polysaccharide binding"/>
    <property type="evidence" value="ECO:0007669"/>
    <property type="project" value="InterPro"/>
</dbReference>
<evidence type="ECO:0000256" key="11">
    <source>
        <dbReference type="ARBA" id="ARBA00023136"/>
    </source>
</evidence>
<dbReference type="InterPro" id="IPR045874">
    <property type="entry name" value="LRK10/LRL21-25-like"/>
</dbReference>
<keyword evidence="4" id="KW-0808">Transferase</keyword>
<dbReference type="InterPro" id="IPR000719">
    <property type="entry name" value="Prot_kinase_dom"/>
</dbReference>
<feature type="signal peptide" evidence="17">
    <location>
        <begin position="1"/>
        <end position="29"/>
    </location>
</feature>
<dbReference type="PANTHER" id="PTHR27009">
    <property type="entry name" value="RUST RESISTANCE KINASE LR10-RELATED"/>
    <property type="match status" value="1"/>
</dbReference>
<dbReference type="FunFam" id="1.10.510.10:FF:000590">
    <property type="entry name" value="PR5-like receptor kinase"/>
    <property type="match status" value="1"/>
</dbReference>
<accession>A0A803KNI5</accession>
<dbReference type="SUPFAM" id="SSF56112">
    <property type="entry name" value="Protein kinase-like (PK-like)"/>
    <property type="match status" value="1"/>
</dbReference>
<dbReference type="InterPro" id="IPR008271">
    <property type="entry name" value="Ser/Thr_kinase_AS"/>
</dbReference>
<dbReference type="SMART" id="SM00220">
    <property type="entry name" value="S_TKc"/>
    <property type="match status" value="1"/>
</dbReference>
<evidence type="ECO:0000256" key="16">
    <source>
        <dbReference type="SAM" id="Phobius"/>
    </source>
</evidence>
<evidence type="ECO:0000256" key="5">
    <source>
        <dbReference type="ARBA" id="ARBA00022692"/>
    </source>
</evidence>
<dbReference type="Proteomes" id="UP000596660">
    <property type="component" value="Unplaced"/>
</dbReference>
<dbReference type="Pfam" id="PF00069">
    <property type="entry name" value="Pkinase"/>
    <property type="match status" value="1"/>
</dbReference>
<evidence type="ECO:0000256" key="12">
    <source>
        <dbReference type="ARBA" id="ARBA00023180"/>
    </source>
</evidence>
<evidence type="ECO:0000256" key="17">
    <source>
        <dbReference type="SAM" id="SignalP"/>
    </source>
</evidence>